<dbReference type="EMBL" id="BCSY01000069">
    <property type="protein sequence ID" value="GAS97150.1"/>
    <property type="molecule type" value="Genomic_DNA"/>
</dbReference>
<name>A0A100WFG5_MYCCR</name>
<organism evidence="1 2">
    <name type="scientific">Mycolicibacterium canariasense</name>
    <name type="common">Mycobacterium canariasense</name>
    <dbReference type="NCBI Taxonomy" id="228230"/>
    <lineage>
        <taxon>Bacteria</taxon>
        <taxon>Bacillati</taxon>
        <taxon>Actinomycetota</taxon>
        <taxon>Actinomycetes</taxon>
        <taxon>Mycobacteriales</taxon>
        <taxon>Mycobacteriaceae</taxon>
        <taxon>Mycolicibacterium</taxon>
    </lineage>
</organism>
<proteinExistence type="predicted"/>
<accession>A0A100WFG5</accession>
<reference evidence="2" key="1">
    <citation type="journal article" date="2016" name="Genome Announc.">
        <title>Draft Genome Sequences of Five Rapidly Growing Mycobacterium Species, M. thermoresistibile, M. fortuitum subsp. acetamidolyticum, M. canariasense, M. brisbanense, and M. novocastrense.</title>
        <authorList>
            <person name="Katahira K."/>
            <person name="Ogura Y."/>
            <person name="Gotoh Y."/>
            <person name="Hayashi T."/>
        </authorList>
    </citation>
    <scope>NUCLEOTIDE SEQUENCE [LARGE SCALE GENOMIC DNA]</scope>
    <source>
        <strain evidence="2">JCM15298</strain>
    </source>
</reference>
<dbReference type="Proteomes" id="UP000069443">
    <property type="component" value="Unassembled WGS sequence"/>
</dbReference>
<dbReference type="AlphaFoldDB" id="A0A100WFG5"/>
<dbReference type="OrthoDB" id="4712230at2"/>
<reference evidence="2" key="2">
    <citation type="submission" date="2016-02" db="EMBL/GenBank/DDBJ databases">
        <title>Draft genome sequence of five rapidly growing Mycobacterium species.</title>
        <authorList>
            <person name="Katahira K."/>
            <person name="Gotou Y."/>
            <person name="Iida K."/>
            <person name="Ogura Y."/>
            <person name="Hayashi T."/>
        </authorList>
    </citation>
    <scope>NUCLEOTIDE SEQUENCE [LARGE SCALE GENOMIC DNA]</scope>
    <source>
        <strain evidence="2">JCM15298</strain>
    </source>
</reference>
<evidence type="ECO:0000313" key="1">
    <source>
        <dbReference type="EMBL" id="GAS97150.1"/>
    </source>
</evidence>
<dbReference type="RefSeq" id="WP_131805355.1">
    <property type="nucleotide sequence ID" value="NZ_BCSY01000069.1"/>
</dbReference>
<keyword evidence="2" id="KW-1185">Reference proteome</keyword>
<comment type="caution">
    <text evidence="1">The sequence shown here is derived from an EMBL/GenBank/DDBJ whole genome shotgun (WGS) entry which is preliminary data.</text>
</comment>
<protein>
    <submittedName>
        <fullName evidence="1">Uncharacterized protein</fullName>
    </submittedName>
</protein>
<sequence>MIGVLTVVVVAAIAAVIAFYLSASDDSANAMKDYTPQRQQAAAESIVAGLNTHDPKNVPLLRNTSAVPDADADNAQINADIIAAMPPPGCRYMLASVTDRGDQGVQKLPWFSPHETRRFDMTVHQICPGQTEVERTIGVLAIPSGMGGYWAEASLVVNP</sequence>
<evidence type="ECO:0000313" key="2">
    <source>
        <dbReference type="Proteomes" id="UP000069443"/>
    </source>
</evidence>
<gene>
    <name evidence="1" type="ORF">RMCC_4116</name>
</gene>